<feature type="region of interest" description="Disordered" evidence="1">
    <location>
        <begin position="229"/>
        <end position="266"/>
    </location>
</feature>
<reference evidence="2" key="1">
    <citation type="journal article" date="2014" name="Int. J. Syst. Evol. Microbiol.">
        <title>Complete genome sequence of Corynebacterium casei LMG S-19264T (=DSM 44701T), isolated from a smear-ripened cheese.</title>
        <authorList>
            <consortium name="US DOE Joint Genome Institute (JGI-PGF)"/>
            <person name="Walter F."/>
            <person name="Albersmeier A."/>
            <person name="Kalinowski J."/>
            <person name="Ruckert C."/>
        </authorList>
    </citation>
    <scope>NUCLEOTIDE SEQUENCE</scope>
    <source>
        <strain evidence="2">CGMCC 1.15725</strain>
    </source>
</reference>
<dbReference type="AlphaFoldDB" id="A0A8J2YR72"/>
<evidence type="ECO:0000313" key="3">
    <source>
        <dbReference type="Proteomes" id="UP000646365"/>
    </source>
</evidence>
<evidence type="ECO:0000256" key="1">
    <source>
        <dbReference type="SAM" id="MobiDB-lite"/>
    </source>
</evidence>
<comment type="caution">
    <text evidence="2">The sequence shown here is derived from an EMBL/GenBank/DDBJ whole genome shotgun (WGS) entry which is preliminary data.</text>
</comment>
<dbReference type="InterPro" id="IPR017748">
    <property type="entry name" value="TagF"/>
</dbReference>
<proteinExistence type="predicted"/>
<reference evidence="2" key="2">
    <citation type="submission" date="2020-09" db="EMBL/GenBank/DDBJ databases">
        <authorList>
            <person name="Sun Q."/>
            <person name="Zhou Y."/>
        </authorList>
    </citation>
    <scope>NUCLEOTIDE SEQUENCE</scope>
    <source>
        <strain evidence="2">CGMCC 1.15725</strain>
    </source>
</reference>
<gene>
    <name evidence="2" type="ORF">GCM10011611_15980</name>
</gene>
<accession>A0A8J2YR72</accession>
<dbReference type="Proteomes" id="UP000646365">
    <property type="component" value="Unassembled WGS sequence"/>
</dbReference>
<organism evidence="2 3">
    <name type="scientific">Aliidongia dinghuensis</name>
    <dbReference type="NCBI Taxonomy" id="1867774"/>
    <lineage>
        <taxon>Bacteria</taxon>
        <taxon>Pseudomonadati</taxon>
        <taxon>Pseudomonadota</taxon>
        <taxon>Alphaproteobacteria</taxon>
        <taxon>Rhodospirillales</taxon>
        <taxon>Dongiaceae</taxon>
        <taxon>Aliidongia</taxon>
    </lineage>
</organism>
<dbReference type="Gene3D" id="3.40.1730.10">
    <property type="entry name" value="pa0076 domain"/>
    <property type="match status" value="1"/>
</dbReference>
<dbReference type="RefSeq" id="WP_189044339.1">
    <property type="nucleotide sequence ID" value="NZ_BMJQ01000003.1"/>
</dbReference>
<name>A0A8J2YR72_9PROT</name>
<evidence type="ECO:0000313" key="2">
    <source>
        <dbReference type="EMBL" id="GGF11136.1"/>
    </source>
</evidence>
<protein>
    <submittedName>
        <fullName evidence="2">Type VI secretion-associated protein</fullName>
    </submittedName>
</protein>
<dbReference type="EMBL" id="BMJQ01000003">
    <property type="protein sequence ID" value="GGF11136.1"/>
    <property type="molecule type" value="Genomic_DNA"/>
</dbReference>
<dbReference type="InterPro" id="IPR038225">
    <property type="entry name" value="TagF_sf"/>
</dbReference>
<keyword evidence="3" id="KW-1185">Reference proteome</keyword>
<dbReference type="NCBIfam" id="TIGR03373">
    <property type="entry name" value="VI_minor_4"/>
    <property type="match status" value="1"/>
</dbReference>
<sequence length="266" mass="28070">MTQSLPTTLAYYGKLPARGDFVGRRLARETIGLWDDWLQQSIARSREAVGAQWLDLYLVSPLWRFVLPAGLCGRTALAGVMMPSVDKVGRAFPLMLAAELADLEPAAVLAGGQGWFSAIEDLALAALAEDFALEQLDAPLAAFAPGAVPAVRSAELGPIGLAMPWGGADDTRTLAEYGQGSDRSLWWTLGSERVSPVLVLARGLPAPDGFAAFLDGDWARHDWSLAAAPDGPMPDGAISEGTAPDAGTSGASSALEAELLPWDREE</sequence>
<dbReference type="Pfam" id="PF09867">
    <property type="entry name" value="TagF_N"/>
    <property type="match status" value="1"/>
</dbReference>